<dbReference type="GO" id="GO:0061599">
    <property type="term" value="F:molybdopterin molybdotransferase activity"/>
    <property type="evidence" value="ECO:0007669"/>
    <property type="project" value="UniProtKB-UniRule"/>
</dbReference>
<dbReference type="SUPFAM" id="SSF63882">
    <property type="entry name" value="MoeA N-terminal region -like"/>
    <property type="match status" value="1"/>
</dbReference>
<dbReference type="GO" id="GO:0006777">
    <property type="term" value="P:Mo-molybdopterin cofactor biosynthetic process"/>
    <property type="evidence" value="ECO:0007669"/>
    <property type="project" value="UniProtKB-UniRule"/>
</dbReference>
<reference evidence="6" key="1">
    <citation type="submission" date="2022-11" db="EMBL/GenBank/DDBJ databases">
        <authorList>
            <person name="Scott C."/>
            <person name="Bruce N."/>
        </authorList>
    </citation>
    <scope>NUCLEOTIDE SEQUENCE</scope>
</reference>
<comment type="similarity">
    <text evidence="3">Belongs to the MoeA family.</text>
</comment>
<dbReference type="Gene3D" id="3.40.980.10">
    <property type="entry name" value="MoaB/Mog-like domain"/>
    <property type="match status" value="1"/>
</dbReference>
<evidence type="ECO:0000313" key="7">
    <source>
        <dbReference type="Proteomes" id="UP000838763"/>
    </source>
</evidence>
<comment type="similarity">
    <text evidence="1">In the C-terminal section; belongs to the MoeA family.</text>
</comment>
<keyword evidence="3" id="KW-0501">Molybdenum cofactor biosynthesis</keyword>
<dbReference type="Gene3D" id="2.170.190.11">
    <property type="entry name" value="Molybdopterin biosynthesis moea protein, domain 3"/>
    <property type="match status" value="1"/>
</dbReference>
<comment type="catalytic activity">
    <reaction evidence="3">
        <text>adenylyl-molybdopterin + molybdate = Mo-molybdopterin + AMP + H(+)</text>
        <dbReference type="Rhea" id="RHEA:35047"/>
        <dbReference type="ChEBI" id="CHEBI:15378"/>
        <dbReference type="ChEBI" id="CHEBI:36264"/>
        <dbReference type="ChEBI" id="CHEBI:62727"/>
        <dbReference type="ChEBI" id="CHEBI:71302"/>
        <dbReference type="ChEBI" id="CHEBI:456215"/>
    </reaction>
</comment>
<dbReference type="OrthoDB" id="6777263at2759"/>
<proteinExistence type="inferred from homology"/>
<dbReference type="Pfam" id="PF03453">
    <property type="entry name" value="MoeA_N"/>
    <property type="match status" value="1"/>
</dbReference>
<dbReference type="FunFam" id="2.170.190.11:FF:000006">
    <property type="entry name" value="Molybdopterin molybdenumtransferase"/>
    <property type="match status" value="1"/>
</dbReference>
<dbReference type="SUPFAM" id="SSF53218">
    <property type="entry name" value="Molybdenum cofactor biosynthesis proteins"/>
    <property type="match status" value="1"/>
</dbReference>
<name>A0A9P1M6N1_9PEZI</name>
<comment type="function">
    <text evidence="3">Catalyzes two steps in the biosynthesis of the molybdenum cofactor. In the first step, molybdopterin is adenylated. Subsequently, molybdate is inserted into adenylated molybdopterin and AMP is released.</text>
</comment>
<sequence length="451" mass="47225">MVVTYTTALAALKDAAGDVRASRLPAESQVRVSLEEAVGRIAACDCTSTVATPEFDTSAMDGYAVRSEATRRASPQHPVVLEVQGTIAAGDDPFFAAWAPILHAGIEPCAEIMTGGRFPHSGAGADLDACVRLEDVVVKTSMTGTANGPSARSTRTLITLTKPVPRHANRRFAGTDIQKGQVVLRAGQVINSASLIPLASVGIKSVLVAKKQRVAVWSTGKELLSGSSRVPDVNGIFLAAAAREFGADVSFLGVLDDEPASITRAVADALVSEQPPNILVTSGGVSAGKFDFVRRAMERMGATIVFHGIAIRPGHPVLFALLPSNRGKVAFFGLPGNPGAASACFRFVVVPYLRQIASRGSEAPVPAKLLNPEADITGKCDRPATGIGLEPLASTPNRDHFRPGLLLKGRARPTPSRRLGEIKVPLNCGRFCCQIAGFTIGKIENTGKGAP</sequence>
<comment type="cofactor">
    <cofactor evidence="3">
        <name>Mg(2+)</name>
        <dbReference type="ChEBI" id="CHEBI:18420"/>
    </cofactor>
</comment>
<evidence type="ECO:0000256" key="3">
    <source>
        <dbReference type="RuleBase" id="RU365090"/>
    </source>
</evidence>
<dbReference type="AlphaFoldDB" id="A0A9P1M6N1"/>
<dbReference type="Gene3D" id="3.90.105.10">
    <property type="entry name" value="Molybdopterin biosynthesis moea protein, domain 2"/>
    <property type="match status" value="1"/>
</dbReference>
<dbReference type="Proteomes" id="UP000838763">
    <property type="component" value="Unassembled WGS sequence"/>
</dbReference>
<comment type="caution">
    <text evidence="6">The sequence shown here is derived from an EMBL/GenBank/DDBJ whole genome shotgun (WGS) entry which is preliminary data.</text>
</comment>
<dbReference type="InterPro" id="IPR038987">
    <property type="entry name" value="MoeA-like"/>
</dbReference>
<dbReference type="PANTHER" id="PTHR10192:SF30">
    <property type="entry name" value="MOLYBDOPTERIN ADENYLYLTRANSFERASE"/>
    <property type="match status" value="1"/>
</dbReference>
<keyword evidence="3" id="KW-0500">Molybdenum</keyword>
<dbReference type="InterPro" id="IPR036135">
    <property type="entry name" value="MoeA_linker/N_sf"/>
</dbReference>
<dbReference type="InterPro" id="IPR036425">
    <property type="entry name" value="MoaB/Mog-like_dom_sf"/>
</dbReference>
<gene>
    <name evidence="6" type="ORF">PPNO1_LOCUS261</name>
</gene>
<dbReference type="InterPro" id="IPR001453">
    <property type="entry name" value="MoaB/Mog_dom"/>
</dbReference>
<keyword evidence="3" id="KW-0808">Transferase</keyword>
<dbReference type="GO" id="GO:0005524">
    <property type="term" value="F:ATP binding"/>
    <property type="evidence" value="ECO:0007669"/>
    <property type="project" value="UniProtKB-UniRule"/>
</dbReference>
<dbReference type="CDD" id="cd00887">
    <property type="entry name" value="MoeA"/>
    <property type="match status" value="1"/>
</dbReference>
<dbReference type="GO" id="GO:0061598">
    <property type="term" value="F:molybdopterin adenylyltransferase activity"/>
    <property type="evidence" value="ECO:0007669"/>
    <property type="project" value="UniProtKB-UniRule"/>
</dbReference>
<comment type="catalytic activity">
    <reaction evidence="3">
        <text>molybdopterin + ATP + H(+) = adenylyl-molybdopterin + diphosphate</text>
        <dbReference type="Rhea" id="RHEA:31331"/>
        <dbReference type="ChEBI" id="CHEBI:15378"/>
        <dbReference type="ChEBI" id="CHEBI:30616"/>
        <dbReference type="ChEBI" id="CHEBI:33019"/>
        <dbReference type="ChEBI" id="CHEBI:58698"/>
        <dbReference type="ChEBI" id="CHEBI:62727"/>
    </reaction>
</comment>
<accession>A0A9P1M6N1</accession>
<dbReference type="Pfam" id="PF00994">
    <property type="entry name" value="MoCF_biosynth"/>
    <property type="match status" value="1"/>
</dbReference>
<evidence type="ECO:0000256" key="1">
    <source>
        <dbReference type="ARBA" id="ARBA00008339"/>
    </source>
</evidence>
<keyword evidence="7" id="KW-1185">Reference proteome</keyword>
<keyword evidence="3" id="KW-0460">Magnesium</keyword>
<dbReference type="GO" id="GO:0046872">
    <property type="term" value="F:metal ion binding"/>
    <property type="evidence" value="ECO:0007669"/>
    <property type="project" value="UniProtKB-UniRule"/>
</dbReference>
<dbReference type="EC" id="2.7.7.75" evidence="2"/>
<dbReference type="GO" id="GO:0005829">
    <property type="term" value="C:cytosol"/>
    <property type="evidence" value="ECO:0007669"/>
    <property type="project" value="TreeGrafter"/>
</dbReference>
<dbReference type="EMBL" id="CALLCH030000001">
    <property type="protein sequence ID" value="CAI4210458.1"/>
    <property type="molecule type" value="Genomic_DNA"/>
</dbReference>
<evidence type="ECO:0000259" key="5">
    <source>
        <dbReference type="SMART" id="SM00852"/>
    </source>
</evidence>
<dbReference type="PANTHER" id="PTHR10192">
    <property type="entry name" value="MOLYBDOPTERIN BIOSYNTHESIS PROTEIN"/>
    <property type="match status" value="1"/>
</dbReference>
<organism evidence="6 7">
    <name type="scientific">Parascedosporium putredinis</name>
    <dbReference type="NCBI Taxonomy" id="1442378"/>
    <lineage>
        <taxon>Eukaryota</taxon>
        <taxon>Fungi</taxon>
        <taxon>Dikarya</taxon>
        <taxon>Ascomycota</taxon>
        <taxon>Pezizomycotina</taxon>
        <taxon>Sordariomycetes</taxon>
        <taxon>Hypocreomycetidae</taxon>
        <taxon>Microascales</taxon>
        <taxon>Microascaceae</taxon>
        <taxon>Parascedosporium</taxon>
    </lineage>
</organism>
<dbReference type="SMART" id="SM00852">
    <property type="entry name" value="MoCF_biosynth"/>
    <property type="match status" value="1"/>
</dbReference>
<protein>
    <recommendedName>
        <fullName evidence="2">molybdopterin adenylyltransferase</fullName>
        <ecNumber evidence="2">2.7.7.75</ecNumber>
    </recommendedName>
</protein>
<feature type="domain" description="MoaB/Mog" evidence="5">
    <location>
        <begin position="215"/>
        <end position="355"/>
    </location>
</feature>
<evidence type="ECO:0000313" key="6">
    <source>
        <dbReference type="EMBL" id="CAI4210458.1"/>
    </source>
</evidence>
<dbReference type="InterPro" id="IPR005110">
    <property type="entry name" value="MoeA_linker/N"/>
</dbReference>
<feature type="region of interest" description="Disordered" evidence="4">
    <location>
        <begin position="388"/>
        <end position="412"/>
    </location>
</feature>
<comment type="pathway">
    <text evidence="3">Cofactor biosynthesis; molybdopterin biosynthesis.</text>
</comment>
<evidence type="ECO:0000256" key="2">
    <source>
        <dbReference type="ARBA" id="ARBA00012509"/>
    </source>
</evidence>
<keyword evidence="3" id="KW-0479">Metal-binding</keyword>
<evidence type="ECO:0000256" key="4">
    <source>
        <dbReference type="SAM" id="MobiDB-lite"/>
    </source>
</evidence>